<dbReference type="InterPro" id="IPR035965">
    <property type="entry name" value="PAS-like_dom_sf"/>
</dbReference>
<dbReference type="PROSITE" id="PS50109">
    <property type="entry name" value="HIS_KIN"/>
    <property type="match status" value="1"/>
</dbReference>
<evidence type="ECO:0000256" key="4">
    <source>
        <dbReference type="ARBA" id="ARBA00022777"/>
    </source>
</evidence>
<dbReference type="Proteomes" id="UP000231912">
    <property type="component" value="Unassembled WGS sequence"/>
</dbReference>
<dbReference type="EC" id="2.7.13.3" evidence="2"/>
<dbReference type="InterPro" id="IPR005467">
    <property type="entry name" value="His_kinase_dom"/>
</dbReference>
<dbReference type="SUPFAM" id="SSF55874">
    <property type="entry name" value="ATPase domain of HSP90 chaperone/DNA topoisomerase II/histidine kinase"/>
    <property type="match status" value="1"/>
</dbReference>
<dbReference type="InterPro" id="IPR036097">
    <property type="entry name" value="HisK_dim/P_sf"/>
</dbReference>
<evidence type="ECO:0000313" key="7">
    <source>
        <dbReference type="EMBL" id="PJZ67193.1"/>
    </source>
</evidence>
<protein>
    <recommendedName>
        <fullName evidence="2">histidine kinase</fullName>
        <ecNumber evidence="2">2.7.13.3</ecNumber>
    </recommendedName>
</protein>
<dbReference type="InterPro" id="IPR050736">
    <property type="entry name" value="Sensor_HK_Regulatory"/>
</dbReference>
<keyword evidence="5" id="KW-0902">Two-component regulatory system</keyword>
<dbReference type="PANTHER" id="PTHR43711:SF31">
    <property type="entry name" value="HISTIDINE KINASE"/>
    <property type="match status" value="1"/>
</dbReference>
<accession>A0A2M9ZFK9</accession>
<dbReference type="CDD" id="cd00082">
    <property type="entry name" value="HisKA"/>
    <property type="match status" value="1"/>
</dbReference>
<dbReference type="Gene3D" id="3.30.450.20">
    <property type="entry name" value="PAS domain"/>
    <property type="match status" value="1"/>
</dbReference>
<dbReference type="Gene3D" id="1.10.287.130">
    <property type="match status" value="1"/>
</dbReference>
<comment type="caution">
    <text evidence="7">The sequence shown here is derived from an EMBL/GenBank/DDBJ whole genome shotgun (WGS) entry which is preliminary data.</text>
</comment>
<dbReference type="AlphaFoldDB" id="A0A2M9ZFK9"/>
<sequence>MKRENRVAEIFQDEELLRKIIDFIPCPFGISQGEPVEEDILYLNRAFREELGYGYSELPTAREWFNTLYPDPEYRQKVLKDWYDKVEKVRQGGGESVTAIAKLRLKNGEDKWFEINASLLDKYFVVAFKDIDEVYKKKEELQRRNDFKDRILSVLTHDLRAPLAQLGALAELMSVADFSPEQMDGFCKKITNEVKSVSDFINNTAHWASANFGYLNIRKESFDAGELFDEMIKYYGAVAETKNVNLSLKVKPPSVLSTDKEVLRIILRNLISNAVKFTPPGKNVKVTGDSDGSAFRFLVEDEGMGIDPEHLKELKEGRLSSRLGTTREKGLGIGLSICFDMAKRLDARLDFESEPAKGTRAILLV</sequence>
<dbReference type="NCBIfam" id="TIGR00229">
    <property type="entry name" value="sensory_box"/>
    <property type="match status" value="1"/>
</dbReference>
<dbReference type="InterPro" id="IPR000014">
    <property type="entry name" value="PAS"/>
</dbReference>
<evidence type="ECO:0000259" key="6">
    <source>
        <dbReference type="PROSITE" id="PS50109"/>
    </source>
</evidence>
<evidence type="ECO:0000256" key="3">
    <source>
        <dbReference type="ARBA" id="ARBA00022679"/>
    </source>
</evidence>
<dbReference type="Gene3D" id="3.30.565.10">
    <property type="entry name" value="Histidine kinase-like ATPase, C-terminal domain"/>
    <property type="match status" value="1"/>
</dbReference>
<keyword evidence="4" id="KW-0418">Kinase</keyword>
<evidence type="ECO:0000313" key="8">
    <source>
        <dbReference type="Proteomes" id="UP000231912"/>
    </source>
</evidence>
<organism evidence="7 8">
    <name type="scientific">Leptospira wolffii</name>
    <dbReference type="NCBI Taxonomy" id="409998"/>
    <lineage>
        <taxon>Bacteria</taxon>
        <taxon>Pseudomonadati</taxon>
        <taxon>Spirochaetota</taxon>
        <taxon>Spirochaetia</taxon>
        <taxon>Leptospirales</taxon>
        <taxon>Leptospiraceae</taxon>
        <taxon>Leptospira</taxon>
    </lineage>
</organism>
<dbReference type="SUPFAM" id="SSF55785">
    <property type="entry name" value="PYP-like sensor domain (PAS domain)"/>
    <property type="match status" value="1"/>
</dbReference>
<gene>
    <name evidence="7" type="ORF">CH371_03800</name>
</gene>
<evidence type="ECO:0000256" key="1">
    <source>
        <dbReference type="ARBA" id="ARBA00000085"/>
    </source>
</evidence>
<feature type="domain" description="Histidine kinase" evidence="6">
    <location>
        <begin position="154"/>
        <end position="365"/>
    </location>
</feature>
<dbReference type="GO" id="GO:0000155">
    <property type="term" value="F:phosphorelay sensor kinase activity"/>
    <property type="evidence" value="ECO:0007669"/>
    <property type="project" value="InterPro"/>
</dbReference>
<dbReference type="CDD" id="cd00130">
    <property type="entry name" value="PAS"/>
    <property type="match status" value="1"/>
</dbReference>
<reference evidence="7 8" key="1">
    <citation type="submission" date="2017-07" db="EMBL/GenBank/DDBJ databases">
        <title>Leptospira spp. isolated from tropical soils.</title>
        <authorList>
            <person name="Thibeaux R."/>
            <person name="Iraola G."/>
            <person name="Ferres I."/>
            <person name="Bierque E."/>
            <person name="Girault D."/>
            <person name="Soupe-Gilbert M.-E."/>
            <person name="Picardeau M."/>
            <person name="Goarant C."/>
        </authorList>
    </citation>
    <scope>NUCLEOTIDE SEQUENCE [LARGE SCALE GENOMIC DNA]</scope>
    <source>
        <strain evidence="7 8">FH2-C-A2</strain>
    </source>
</reference>
<evidence type="ECO:0000256" key="5">
    <source>
        <dbReference type="ARBA" id="ARBA00023012"/>
    </source>
</evidence>
<keyword evidence="3" id="KW-0808">Transferase</keyword>
<dbReference type="SMART" id="SM00387">
    <property type="entry name" value="HATPase_c"/>
    <property type="match status" value="1"/>
</dbReference>
<dbReference type="Pfam" id="PF02518">
    <property type="entry name" value="HATPase_c"/>
    <property type="match status" value="1"/>
</dbReference>
<proteinExistence type="predicted"/>
<dbReference type="RefSeq" id="WP_100757724.1">
    <property type="nucleotide sequence ID" value="NZ_NPDT01000001.1"/>
</dbReference>
<dbReference type="InterPro" id="IPR003661">
    <property type="entry name" value="HisK_dim/P_dom"/>
</dbReference>
<evidence type="ECO:0000256" key="2">
    <source>
        <dbReference type="ARBA" id="ARBA00012438"/>
    </source>
</evidence>
<dbReference type="InterPro" id="IPR036890">
    <property type="entry name" value="HATPase_C_sf"/>
</dbReference>
<dbReference type="InterPro" id="IPR003594">
    <property type="entry name" value="HATPase_dom"/>
</dbReference>
<name>A0A2M9ZFK9_9LEPT</name>
<dbReference type="EMBL" id="NPDT01000001">
    <property type="protein sequence ID" value="PJZ67193.1"/>
    <property type="molecule type" value="Genomic_DNA"/>
</dbReference>
<comment type="catalytic activity">
    <reaction evidence="1">
        <text>ATP + protein L-histidine = ADP + protein N-phospho-L-histidine.</text>
        <dbReference type="EC" id="2.7.13.3"/>
    </reaction>
</comment>
<dbReference type="PANTHER" id="PTHR43711">
    <property type="entry name" value="TWO-COMPONENT HISTIDINE KINASE"/>
    <property type="match status" value="1"/>
</dbReference>
<dbReference type="SUPFAM" id="SSF47384">
    <property type="entry name" value="Homodimeric domain of signal transducing histidine kinase"/>
    <property type="match status" value="1"/>
</dbReference>